<evidence type="ECO:0000313" key="2">
    <source>
        <dbReference type="Proteomes" id="UP000281966"/>
    </source>
</evidence>
<sequence length="73" mass="8452">MINSENRYKVTHSTTKTFKPGDIVRPIKKTAVGWLIGFSYHKALYFTFKDGITGECYSDRQPDRLLVAIERIK</sequence>
<gene>
    <name evidence="1" type="ORF">SWAN_00069</name>
</gene>
<evidence type="ECO:0000313" key="1">
    <source>
        <dbReference type="EMBL" id="SMH63954.1"/>
    </source>
</evidence>
<proteinExistence type="predicted"/>
<protein>
    <submittedName>
        <fullName evidence="1">Uncharacterized protein</fullName>
    </submittedName>
</protein>
<dbReference type="EMBL" id="LT841304">
    <property type="protein sequence ID" value="SMH63954.1"/>
    <property type="molecule type" value="Genomic_DNA"/>
</dbReference>
<name>A0A1X7QHF9_9CAUD</name>
<keyword evidence="2" id="KW-1185">Reference proteome</keyword>
<accession>A0A1X7QHF9</accession>
<dbReference type="Proteomes" id="UP000281966">
    <property type="component" value="Segment"/>
</dbReference>
<organism evidence="1 2">
    <name type="scientific">Escherichia phage vB_EcoS_swan01</name>
    <dbReference type="NCBI Taxonomy" id="2496549"/>
    <lineage>
        <taxon>Viruses</taxon>
        <taxon>Duplodnaviria</taxon>
        <taxon>Heunggongvirae</taxon>
        <taxon>Uroviricota</taxon>
        <taxon>Caudoviricetes</taxon>
        <taxon>Drexlerviridae</taxon>
        <taxon>Tempevirinae</taxon>
        <taxon>Warwickvirus</taxon>
        <taxon>Warwickvirus ityhuna</taxon>
        <taxon>Warwickvirus swan01</taxon>
    </lineage>
</organism>
<reference evidence="2" key="1">
    <citation type="submission" date="2017-04" db="EMBL/GenBank/DDBJ databases">
        <authorList>
            <person name="Millard A."/>
            <person name="Redgwell R T."/>
            <person name="Michniewski S."/>
        </authorList>
    </citation>
    <scope>NUCLEOTIDE SEQUENCE [LARGE SCALE GENOMIC DNA]</scope>
</reference>